<dbReference type="Gene3D" id="1.25.40.10">
    <property type="entry name" value="Tetratricopeptide repeat domain"/>
    <property type="match status" value="1"/>
</dbReference>
<dbReference type="InterPro" id="IPR011990">
    <property type="entry name" value="TPR-like_helical_dom_sf"/>
</dbReference>
<evidence type="ECO:0000313" key="1">
    <source>
        <dbReference type="EMBL" id="MDX5984532.1"/>
    </source>
</evidence>
<dbReference type="RefSeq" id="WP_010403173.1">
    <property type="nucleotide sequence ID" value="NZ_JAWXXV010000001.1"/>
</dbReference>
<name>A0ABU4PMZ6_9SPHN</name>
<evidence type="ECO:0000313" key="2">
    <source>
        <dbReference type="Proteomes" id="UP001279660"/>
    </source>
</evidence>
<protein>
    <recommendedName>
        <fullName evidence="3">Cytochrome C biogenesis protein</fullName>
    </recommendedName>
</protein>
<proteinExistence type="predicted"/>
<gene>
    <name evidence="1" type="ORF">SIL82_09685</name>
</gene>
<dbReference type="Proteomes" id="UP001279660">
    <property type="component" value="Unassembled WGS sequence"/>
</dbReference>
<keyword evidence="2" id="KW-1185">Reference proteome</keyword>
<dbReference type="SUPFAM" id="SSF48452">
    <property type="entry name" value="TPR-like"/>
    <property type="match status" value="1"/>
</dbReference>
<sequence>MNGWVSLVLIAALVALILWRAGVSRHVLAIAAPVIGLGIFGYALQGRAMLPGSPAQADAATVAIDPSIVDLRGALLGRFSGDGAYLIASDALMRRGSRDSGVQVVLMGLNHYPRSLTLWVGLGTALAQHDGMVSPAARFAFNHATQIAPDHPAPPFFEGLAYVEAGDFRAAQPYWARALALSPPAISYRRDIAVRLYALNIALAQRGY</sequence>
<dbReference type="EMBL" id="JAWXXV010000001">
    <property type="protein sequence ID" value="MDX5984532.1"/>
    <property type="molecule type" value="Genomic_DNA"/>
</dbReference>
<organism evidence="1 2">
    <name type="scientific">Sphingomonas echinoides</name>
    <dbReference type="NCBI Taxonomy" id="59803"/>
    <lineage>
        <taxon>Bacteria</taxon>
        <taxon>Pseudomonadati</taxon>
        <taxon>Pseudomonadota</taxon>
        <taxon>Alphaproteobacteria</taxon>
        <taxon>Sphingomonadales</taxon>
        <taxon>Sphingomonadaceae</taxon>
        <taxon>Sphingomonas</taxon>
    </lineage>
</organism>
<reference evidence="1 2" key="1">
    <citation type="submission" date="2023-11" db="EMBL/GenBank/DDBJ databases">
        <title>MicrobeMod: A computational toolkit for identifying prokaryotic methylation and restriction-modification with nanopore sequencing.</title>
        <authorList>
            <person name="Crits-Christoph A."/>
            <person name="Kang S.C."/>
            <person name="Lee H."/>
            <person name="Ostrov N."/>
        </authorList>
    </citation>
    <scope>NUCLEOTIDE SEQUENCE [LARGE SCALE GENOMIC DNA]</scope>
    <source>
        <strain evidence="1 2">ATCC 14820</strain>
    </source>
</reference>
<accession>A0ABU4PMZ6</accession>
<evidence type="ECO:0008006" key="3">
    <source>
        <dbReference type="Google" id="ProtNLM"/>
    </source>
</evidence>
<comment type="caution">
    <text evidence="1">The sequence shown here is derived from an EMBL/GenBank/DDBJ whole genome shotgun (WGS) entry which is preliminary data.</text>
</comment>